<reference evidence="1 2" key="1">
    <citation type="submission" date="2020-06" db="EMBL/GenBank/DDBJ databases">
        <title>Genome mining for natural products.</title>
        <authorList>
            <person name="Zhang B."/>
            <person name="Shi J."/>
            <person name="Ge H."/>
        </authorList>
    </citation>
    <scope>NUCLEOTIDE SEQUENCE [LARGE SCALE GENOMIC DNA]</scope>
    <source>
        <strain evidence="1 2">NA02069</strain>
    </source>
</reference>
<organism evidence="1 2">
    <name type="scientific">Streptomyces chartreusis</name>
    <dbReference type="NCBI Taxonomy" id="1969"/>
    <lineage>
        <taxon>Bacteria</taxon>
        <taxon>Bacillati</taxon>
        <taxon>Actinomycetota</taxon>
        <taxon>Actinomycetes</taxon>
        <taxon>Kitasatosporales</taxon>
        <taxon>Streptomycetaceae</taxon>
        <taxon>Streptomyces</taxon>
    </lineage>
</organism>
<accession>A0A7H8T5Z4</accession>
<dbReference type="AlphaFoldDB" id="A0A7H8T5Z4"/>
<dbReference type="RefSeq" id="WP_176575328.1">
    <property type="nucleotide sequence ID" value="NZ_CBDRGH010000017.1"/>
</dbReference>
<name>A0A7H8T5Z4_STRCX</name>
<dbReference type="Proteomes" id="UP000509418">
    <property type="component" value="Chromosome"/>
</dbReference>
<sequence>MQALFRIRVLAVCGTRLWCAGTGPVTAGISQAVHDELTELCAGMSVIGLDLRELRLPTEVFLPSVPWPDGPDTVHLLAPERLRSLVADDERVHWHSDLHAAWAAWSGLPA</sequence>
<gene>
    <name evidence="1" type="ORF">HUT05_14060</name>
</gene>
<evidence type="ECO:0000313" key="2">
    <source>
        <dbReference type="Proteomes" id="UP000509418"/>
    </source>
</evidence>
<protein>
    <submittedName>
        <fullName evidence="1">Uncharacterized protein</fullName>
    </submittedName>
</protein>
<keyword evidence="2" id="KW-1185">Reference proteome</keyword>
<dbReference type="EMBL" id="CP056041">
    <property type="protein sequence ID" value="QKZ18388.1"/>
    <property type="molecule type" value="Genomic_DNA"/>
</dbReference>
<proteinExistence type="predicted"/>
<evidence type="ECO:0000313" key="1">
    <source>
        <dbReference type="EMBL" id="QKZ18388.1"/>
    </source>
</evidence>